<keyword evidence="3" id="KW-1185">Reference proteome</keyword>
<evidence type="ECO:0000313" key="2">
    <source>
        <dbReference type="EMBL" id="KAE8709763.1"/>
    </source>
</evidence>
<feature type="compositionally biased region" description="Basic and acidic residues" evidence="1">
    <location>
        <begin position="77"/>
        <end position="88"/>
    </location>
</feature>
<protein>
    <submittedName>
        <fullName evidence="2">Uncharacterized protein</fullName>
    </submittedName>
</protein>
<name>A0A6A3B0Q1_HIBSY</name>
<dbReference type="EMBL" id="VEPZ02000934">
    <property type="protein sequence ID" value="KAE8709763.1"/>
    <property type="molecule type" value="Genomic_DNA"/>
</dbReference>
<gene>
    <name evidence="2" type="ORF">F3Y22_tig00110328pilonHSYRG00373</name>
</gene>
<accession>A0A6A3B0Q1</accession>
<organism evidence="2 3">
    <name type="scientific">Hibiscus syriacus</name>
    <name type="common">Rose of Sharon</name>
    <dbReference type="NCBI Taxonomy" id="106335"/>
    <lineage>
        <taxon>Eukaryota</taxon>
        <taxon>Viridiplantae</taxon>
        <taxon>Streptophyta</taxon>
        <taxon>Embryophyta</taxon>
        <taxon>Tracheophyta</taxon>
        <taxon>Spermatophyta</taxon>
        <taxon>Magnoliopsida</taxon>
        <taxon>eudicotyledons</taxon>
        <taxon>Gunneridae</taxon>
        <taxon>Pentapetalae</taxon>
        <taxon>rosids</taxon>
        <taxon>malvids</taxon>
        <taxon>Malvales</taxon>
        <taxon>Malvaceae</taxon>
        <taxon>Malvoideae</taxon>
        <taxon>Hibiscus</taxon>
    </lineage>
</organism>
<sequence length="88" mass="9780">MIFPCYIDSNEDNLWEANCREKNEEIVTSGMKFLNCFPNCELRSGVLVDRCMLGSDCSTTNYPRKIPSGPDLPSDVANEKLSNDAAGK</sequence>
<reference evidence="2" key="1">
    <citation type="submission" date="2019-09" db="EMBL/GenBank/DDBJ databases">
        <title>Draft genome information of white flower Hibiscus syriacus.</title>
        <authorList>
            <person name="Kim Y.-M."/>
        </authorList>
    </citation>
    <scope>NUCLEOTIDE SEQUENCE [LARGE SCALE GENOMIC DNA]</scope>
    <source>
        <strain evidence="2">YM2019G1</strain>
    </source>
</reference>
<dbReference type="AlphaFoldDB" id="A0A6A3B0Q1"/>
<dbReference type="Proteomes" id="UP000436088">
    <property type="component" value="Unassembled WGS sequence"/>
</dbReference>
<comment type="caution">
    <text evidence="2">The sequence shown here is derived from an EMBL/GenBank/DDBJ whole genome shotgun (WGS) entry which is preliminary data.</text>
</comment>
<evidence type="ECO:0000256" key="1">
    <source>
        <dbReference type="SAM" id="MobiDB-lite"/>
    </source>
</evidence>
<feature type="region of interest" description="Disordered" evidence="1">
    <location>
        <begin position="64"/>
        <end position="88"/>
    </location>
</feature>
<evidence type="ECO:0000313" key="3">
    <source>
        <dbReference type="Proteomes" id="UP000436088"/>
    </source>
</evidence>
<proteinExistence type="predicted"/>